<proteinExistence type="predicted"/>
<name>S9X3W3_SCHCR</name>
<dbReference type="EMBL" id="KE546990">
    <property type="protein sequence ID" value="EPY51802.1"/>
    <property type="molecule type" value="Genomic_DNA"/>
</dbReference>
<dbReference type="AlphaFoldDB" id="S9X3W3"/>
<dbReference type="GO" id="GO:0099122">
    <property type="term" value="F:RNA polymerase II C-terminal domain binding"/>
    <property type="evidence" value="ECO:0007669"/>
    <property type="project" value="EnsemblFungi"/>
</dbReference>
<dbReference type="OMA" id="ARSDFAN"/>
<dbReference type="OrthoDB" id="2129491at2759"/>
<dbReference type="STRING" id="653667.S9X3W3"/>
<dbReference type="HOGENOM" id="CLU_015606_0_0_1"/>
<dbReference type="InterPro" id="IPR006569">
    <property type="entry name" value="CID_dom"/>
</dbReference>
<evidence type="ECO:0000259" key="2">
    <source>
        <dbReference type="PROSITE" id="PS51391"/>
    </source>
</evidence>
<dbReference type="GO" id="GO:0006369">
    <property type="term" value="P:termination of RNA polymerase II transcription"/>
    <property type="evidence" value="ECO:0007669"/>
    <property type="project" value="InterPro"/>
</dbReference>
<dbReference type="GO" id="GO:0003729">
    <property type="term" value="F:mRNA binding"/>
    <property type="evidence" value="ECO:0007669"/>
    <property type="project" value="InterPro"/>
</dbReference>
<organism evidence="3 4">
    <name type="scientific">Schizosaccharomyces cryophilus (strain OY26 / ATCC MYA-4695 / CBS 11777 / NBRC 106824 / NRRL Y48691)</name>
    <name type="common">Fission yeast</name>
    <dbReference type="NCBI Taxonomy" id="653667"/>
    <lineage>
        <taxon>Eukaryota</taxon>
        <taxon>Fungi</taxon>
        <taxon>Dikarya</taxon>
        <taxon>Ascomycota</taxon>
        <taxon>Taphrinomycotina</taxon>
        <taxon>Schizosaccharomycetes</taxon>
        <taxon>Schizosaccharomycetales</taxon>
        <taxon>Schizosaccharomycetaceae</taxon>
        <taxon>Schizosaccharomyces</taxon>
    </lineage>
</organism>
<evidence type="ECO:0000313" key="4">
    <source>
        <dbReference type="Proteomes" id="UP000015464"/>
    </source>
</evidence>
<dbReference type="InterPro" id="IPR054127">
    <property type="entry name" value="Pcf11_C"/>
</dbReference>
<evidence type="ECO:0000256" key="1">
    <source>
        <dbReference type="SAM" id="MobiDB-lite"/>
    </source>
</evidence>
<feature type="region of interest" description="Disordered" evidence="1">
    <location>
        <begin position="557"/>
        <end position="590"/>
    </location>
</feature>
<sequence length="628" mass="69382">MDLIEVDYSSALEDLTFNSKPIIHTLTYVAQENEPFALSVVNALEKHIQKCPPSCKLPALYLLDSISKNIGYPYTLFFGRHLFTTFMNAYTVVEPSLRLKLDQLLATWKQRSPNSSSPDPVFPPSVTGKIENALLKYKSSFLRHQSPLLSVPPNPAYAGPNMRSSYGPSYPVSSSGSPALDLPSSGVPAPVSKVLTLENLLADVARMIITEQARCMRNPLDGLAKKRVEILSQLQQVLSTSNLPYDQLLVIKKQLTSLETPKPPPQPLAPSFPNSQPPTTFPVTQTPDMFSHASHNIAPASYASTPIIPPQPAYPYRPQVSNSSVSPPPLASSMFGGASNPANNLTREESESINSLFANLQAAGLVSPKGSPPPTLSTSSNFVSPISEIDLSKASLSTPHPELATLLYNSYPNQCANCGRRYANDPESRKELDQHFDWHFRINKRIRESSLHGINRCWFITEEEWIHNDEKEDLVTETAAELEEQKQKQLESIRSQYVLTPLDPIAASQPCPVCQEKFRSVWHEEAEMWVFMNAVEKDGRICHATCLQELEQSKDAKVSSSSGAAPQLQPSFESQAKQKTSVNPPQADVQSLLQGIDVQGILQAIGKRKERDESVDTTPPKAVKQEME</sequence>
<accession>S9X3W3</accession>
<feature type="region of interest" description="Disordered" evidence="1">
    <location>
        <begin position="318"/>
        <end position="339"/>
    </location>
</feature>
<feature type="compositionally biased region" description="Polar residues" evidence="1">
    <location>
        <begin position="558"/>
        <end position="590"/>
    </location>
</feature>
<feature type="region of interest" description="Disordered" evidence="1">
    <location>
        <begin position="605"/>
        <end position="628"/>
    </location>
</feature>
<dbReference type="GO" id="GO:0031124">
    <property type="term" value="P:mRNA 3'-end processing"/>
    <property type="evidence" value="ECO:0007669"/>
    <property type="project" value="InterPro"/>
</dbReference>
<evidence type="ECO:0000313" key="3">
    <source>
        <dbReference type="EMBL" id="EPY51802.1"/>
    </source>
</evidence>
<feature type="domain" description="CID" evidence="2">
    <location>
        <begin position="1"/>
        <end position="138"/>
    </location>
</feature>
<dbReference type="Pfam" id="PF21936">
    <property type="entry name" value="Pcf11_C"/>
    <property type="match status" value="1"/>
</dbReference>
<dbReference type="GO" id="GO:0071920">
    <property type="term" value="C:cleavage body"/>
    <property type="evidence" value="ECO:0007669"/>
    <property type="project" value="EnsemblFungi"/>
</dbReference>
<dbReference type="Pfam" id="PF04818">
    <property type="entry name" value="CID"/>
    <property type="match status" value="1"/>
</dbReference>
<dbReference type="GO" id="GO:0005849">
    <property type="term" value="C:mRNA cleavage factor complex"/>
    <property type="evidence" value="ECO:0007669"/>
    <property type="project" value="TreeGrafter"/>
</dbReference>
<dbReference type="Gene3D" id="1.25.40.90">
    <property type="match status" value="1"/>
</dbReference>
<gene>
    <name evidence="3" type="ORF">SPOG_00225</name>
</gene>
<dbReference type="GO" id="GO:0033620">
    <property type="term" value="C:Mei2 nuclear dot complex"/>
    <property type="evidence" value="ECO:0007669"/>
    <property type="project" value="EnsemblFungi"/>
</dbReference>
<dbReference type="InterPro" id="IPR008942">
    <property type="entry name" value="ENTH_VHS"/>
</dbReference>
<keyword evidence="4" id="KW-1185">Reference proteome</keyword>
<dbReference type="CDD" id="cd16982">
    <property type="entry name" value="CID_Pcf11"/>
    <property type="match status" value="1"/>
</dbReference>
<dbReference type="PROSITE" id="PS51391">
    <property type="entry name" value="CID"/>
    <property type="match status" value="1"/>
</dbReference>
<dbReference type="PANTHER" id="PTHR15921">
    <property type="entry name" value="PRE-MRNA CLEAVAGE COMPLEX II"/>
    <property type="match status" value="1"/>
</dbReference>
<dbReference type="InterPro" id="IPR047415">
    <property type="entry name" value="Pcf11_CID"/>
</dbReference>
<dbReference type="PANTHER" id="PTHR15921:SF3">
    <property type="entry name" value="PRE-MRNA CLEAVAGE COMPLEX 2 PROTEIN PCF11"/>
    <property type="match status" value="1"/>
</dbReference>
<dbReference type="SUPFAM" id="SSF48464">
    <property type="entry name" value="ENTH/VHS domain"/>
    <property type="match status" value="1"/>
</dbReference>
<dbReference type="SMART" id="SM00582">
    <property type="entry name" value="RPR"/>
    <property type="match status" value="1"/>
</dbReference>
<dbReference type="GO" id="GO:0000785">
    <property type="term" value="C:chromatin"/>
    <property type="evidence" value="ECO:0007669"/>
    <property type="project" value="EnsemblFungi"/>
</dbReference>
<dbReference type="Proteomes" id="UP000015464">
    <property type="component" value="Unassembled WGS sequence"/>
</dbReference>
<dbReference type="RefSeq" id="XP_013023188.1">
    <property type="nucleotide sequence ID" value="XM_013167734.1"/>
</dbReference>
<dbReference type="GeneID" id="25034557"/>
<dbReference type="InterPro" id="IPR045154">
    <property type="entry name" value="PCF11-like"/>
</dbReference>
<dbReference type="FunFam" id="1.25.40.90:FF:000016">
    <property type="entry name" value="mRNA cleavage factor complex component Pcf11"/>
    <property type="match status" value="1"/>
</dbReference>
<protein>
    <submittedName>
        <fullName evidence="3">Cleavage and polyadenylation specificity factor</fullName>
    </submittedName>
</protein>
<reference evidence="3 4" key="1">
    <citation type="journal article" date="2011" name="Science">
        <title>Comparative functional genomics of the fission yeasts.</title>
        <authorList>
            <person name="Rhind N."/>
            <person name="Chen Z."/>
            <person name="Yassour M."/>
            <person name="Thompson D.A."/>
            <person name="Haas B.J."/>
            <person name="Habib N."/>
            <person name="Wapinski I."/>
            <person name="Roy S."/>
            <person name="Lin M.F."/>
            <person name="Heiman D.I."/>
            <person name="Young S.K."/>
            <person name="Furuya K."/>
            <person name="Guo Y."/>
            <person name="Pidoux A."/>
            <person name="Chen H.M."/>
            <person name="Robbertse B."/>
            <person name="Goldberg J.M."/>
            <person name="Aoki K."/>
            <person name="Bayne E.H."/>
            <person name="Berlin A.M."/>
            <person name="Desjardins C.A."/>
            <person name="Dobbs E."/>
            <person name="Dukaj L."/>
            <person name="Fan L."/>
            <person name="FitzGerald M.G."/>
            <person name="French C."/>
            <person name="Gujja S."/>
            <person name="Hansen K."/>
            <person name="Keifenheim D."/>
            <person name="Levin J.Z."/>
            <person name="Mosher R.A."/>
            <person name="Mueller C.A."/>
            <person name="Pfiffner J."/>
            <person name="Priest M."/>
            <person name="Russ C."/>
            <person name="Smialowska A."/>
            <person name="Swoboda P."/>
            <person name="Sykes S.M."/>
            <person name="Vaughn M."/>
            <person name="Vengrova S."/>
            <person name="Yoder R."/>
            <person name="Zeng Q."/>
            <person name="Allshire R."/>
            <person name="Baulcombe D."/>
            <person name="Birren B.W."/>
            <person name="Brown W."/>
            <person name="Ekwall K."/>
            <person name="Kellis M."/>
            <person name="Leatherwood J."/>
            <person name="Levin H."/>
            <person name="Margalit H."/>
            <person name="Martienssen R."/>
            <person name="Nieduszynski C.A."/>
            <person name="Spatafora J.W."/>
            <person name="Friedman N."/>
            <person name="Dalgaard J.Z."/>
            <person name="Baumann P."/>
            <person name="Niki H."/>
            <person name="Regev A."/>
            <person name="Nusbaum C."/>
        </authorList>
    </citation>
    <scope>NUCLEOTIDE SEQUENCE [LARGE SCALE GENOMIC DNA]</scope>
    <source>
        <strain evidence="4">OY26 / ATCC MYA-4695 / CBS 11777 / NBRC 106824 / NRRL Y48691</strain>
    </source>
</reference>
<dbReference type="eggNOG" id="KOG2071">
    <property type="taxonomic scope" value="Eukaryota"/>
</dbReference>
<dbReference type="GO" id="GO:0005737">
    <property type="term" value="C:cytoplasm"/>
    <property type="evidence" value="ECO:0007669"/>
    <property type="project" value="TreeGrafter"/>
</dbReference>